<feature type="compositionally biased region" description="Polar residues" evidence="1">
    <location>
        <begin position="1"/>
        <end position="17"/>
    </location>
</feature>
<protein>
    <submittedName>
        <fullName evidence="2">Uncharacterized protein</fullName>
    </submittedName>
</protein>
<dbReference type="EMBL" id="CCMZ01000003">
    <property type="protein sequence ID" value="CDX12270.1"/>
    <property type="molecule type" value="Genomic_DNA"/>
</dbReference>
<accession>A0A090EYV1</accession>
<proteinExistence type="predicted"/>
<evidence type="ECO:0000313" key="2">
    <source>
        <dbReference type="EMBL" id="CDX12270.1"/>
    </source>
</evidence>
<organism evidence="2 3">
    <name type="scientific">Mesorhizobium plurifarium</name>
    <dbReference type="NCBI Taxonomy" id="69974"/>
    <lineage>
        <taxon>Bacteria</taxon>
        <taxon>Pseudomonadati</taxon>
        <taxon>Pseudomonadota</taxon>
        <taxon>Alphaproteobacteria</taxon>
        <taxon>Hyphomicrobiales</taxon>
        <taxon>Phyllobacteriaceae</taxon>
        <taxon>Mesorhizobium</taxon>
    </lineage>
</organism>
<dbReference type="AlphaFoldDB" id="A0A090EYV1"/>
<gene>
    <name evidence="2" type="ORF">MPL3356_110417</name>
</gene>
<dbReference type="Proteomes" id="UP000045285">
    <property type="component" value="Unassembled WGS sequence"/>
</dbReference>
<name>A0A090EYV1_MESPL</name>
<reference evidence="3" key="1">
    <citation type="submission" date="2014-08" db="EMBL/GenBank/DDBJ databases">
        <authorList>
            <person name="Moulin L."/>
        </authorList>
    </citation>
    <scope>NUCLEOTIDE SEQUENCE [LARGE SCALE GENOMIC DNA]</scope>
</reference>
<evidence type="ECO:0000256" key="1">
    <source>
        <dbReference type="SAM" id="MobiDB-lite"/>
    </source>
</evidence>
<keyword evidence="3" id="KW-1185">Reference proteome</keyword>
<sequence length="119" mass="12825">MKQFSHSAGDNSSTTEPRASHGPLIVRSAFARRIAWSFENAFSIELRSGLYGGSNLSVAPACSIASRIADDIIMETFDHLRSEEFSGCSARWAALGKLSISAITIAKVVIPDLMIHELG</sequence>
<feature type="region of interest" description="Disordered" evidence="1">
    <location>
        <begin position="1"/>
        <end position="20"/>
    </location>
</feature>
<evidence type="ECO:0000313" key="3">
    <source>
        <dbReference type="Proteomes" id="UP000045285"/>
    </source>
</evidence>